<dbReference type="Pfam" id="PF07136">
    <property type="entry name" value="DUF1385"/>
    <property type="match status" value="1"/>
</dbReference>
<name>A0A0C1TVM2_9BACT</name>
<dbReference type="RefSeq" id="WP_039646893.1">
    <property type="nucleotide sequence ID" value="NZ_JXBL01000001.1"/>
</dbReference>
<dbReference type="PANTHER" id="PTHR42867:SF1">
    <property type="entry name" value="MEMBRANE PROTEIN-RELATED"/>
    <property type="match status" value="1"/>
</dbReference>
<dbReference type="AlphaFoldDB" id="A0A0C1TVM2"/>
<dbReference type="EMBL" id="JXBL01000001">
    <property type="protein sequence ID" value="KIE43428.1"/>
    <property type="molecule type" value="Genomic_DNA"/>
</dbReference>
<evidence type="ECO:0000313" key="2">
    <source>
        <dbReference type="EMBL" id="KIE43428.1"/>
    </source>
</evidence>
<comment type="caution">
    <text evidence="2">The sequence shown here is derived from an EMBL/GenBank/DDBJ whole genome shotgun (WGS) entry which is preliminary data.</text>
</comment>
<gene>
    <name evidence="2" type="ORF">SE37_12705</name>
</gene>
<protein>
    <submittedName>
        <fullName evidence="2">Membrane protein</fullName>
    </submittedName>
</protein>
<keyword evidence="1" id="KW-0472">Membrane</keyword>
<proteinExistence type="predicted"/>
<organism evidence="2 3">
    <name type="scientific">Geobacter soli</name>
    <dbReference type="NCBI Taxonomy" id="1510391"/>
    <lineage>
        <taxon>Bacteria</taxon>
        <taxon>Pseudomonadati</taxon>
        <taxon>Thermodesulfobacteriota</taxon>
        <taxon>Desulfuromonadia</taxon>
        <taxon>Geobacterales</taxon>
        <taxon>Geobacteraceae</taxon>
        <taxon>Geobacter</taxon>
    </lineage>
</organism>
<keyword evidence="3" id="KW-1185">Reference proteome</keyword>
<feature type="transmembrane region" description="Helical" evidence="1">
    <location>
        <begin position="146"/>
        <end position="165"/>
    </location>
</feature>
<keyword evidence="1" id="KW-0812">Transmembrane</keyword>
<feature type="transmembrane region" description="Helical" evidence="1">
    <location>
        <begin position="109"/>
        <end position="134"/>
    </location>
</feature>
<dbReference type="InterPro" id="IPR010787">
    <property type="entry name" value="DUF1385"/>
</dbReference>
<evidence type="ECO:0000256" key="1">
    <source>
        <dbReference type="SAM" id="Phobius"/>
    </source>
</evidence>
<dbReference type="Proteomes" id="UP000031433">
    <property type="component" value="Unassembled WGS sequence"/>
</dbReference>
<accession>A0A0C1TVM2</accession>
<dbReference type="PANTHER" id="PTHR42867">
    <property type="entry name" value="MEMBRANE PROTEIN-RELATED"/>
    <property type="match status" value="1"/>
</dbReference>
<keyword evidence="1" id="KW-1133">Transmembrane helix</keyword>
<feature type="transmembrane region" description="Helical" evidence="1">
    <location>
        <begin position="215"/>
        <end position="234"/>
    </location>
</feature>
<reference evidence="2 3" key="1">
    <citation type="submission" date="2015-01" db="EMBL/GenBank/DDBJ databases">
        <title>Genome sequence of the anaerobic bacterium Geobacter soli GSS01, a dissimilatory Fe(III) reducer from soil.</title>
        <authorList>
            <person name="Yang G."/>
            <person name="Zhou S."/>
        </authorList>
    </citation>
    <scope>NUCLEOTIDE SEQUENCE [LARGE SCALE GENOMIC DNA]</scope>
    <source>
        <strain evidence="2 3">GSS01</strain>
    </source>
</reference>
<evidence type="ECO:0000313" key="3">
    <source>
        <dbReference type="Proteomes" id="UP000031433"/>
    </source>
</evidence>
<sequence length="317" mass="35091">MTQRLRMLLVQMLLVAERINVGGQAVLEGVMMRAPRSMAIAVRRPGGDIAVKREEVPPLSERYPVVKLPVLRGAVALFTSLAMGLKALNFSANEAIAEEEGEKEEISSWALGGTMAVALGFGILLFFVLPLYLTKLLVPVIGSSNIVFNLVDGVIRVVVFLLYIVSISRMSDIERVFQYHGAEHKTIYAFEAGDELTAATVQKYSRLHPRCGTSFLLIVMLVSIVIFSLIPKLWPFWMKAGARVVLLPVIAGVSYEFLKWSAKNDQHPLVKLIIAPGLALQRLTTREPDDSQVEVAIRSMTEALEVNDGYRDDRLVV</sequence>